<dbReference type="Proteomes" id="UP000197097">
    <property type="component" value="Unassembled WGS sequence"/>
</dbReference>
<dbReference type="RefSeq" id="WP_088473442.1">
    <property type="nucleotide sequence ID" value="NZ_NISJ01000008.1"/>
</dbReference>
<feature type="region of interest" description="Disordered" evidence="1">
    <location>
        <begin position="84"/>
        <end position="104"/>
    </location>
</feature>
<protein>
    <submittedName>
        <fullName evidence="2">Uncharacterized protein</fullName>
    </submittedName>
</protein>
<reference evidence="2 3" key="1">
    <citation type="journal article" date="2002" name="Int. J. Syst. Evol. Microbiol.">
        <title>Sphingopyxis witflariensis sp. nov., isolated from activated sludge.</title>
        <authorList>
            <person name="Kampfer P."/>
            <person name="Witzenberger R."/>
            <person name="Denner E.B."/>
            <person name="Busse H.J."/>
            <person name="Neef A."/>
        </authorList>
    </citation>
    <scope>NUCLEOTIDE SEQUENCE [LARGE SCALE GENOMIC DNA]</scope>
    <source>
        <strain evidence="2 3">DSM 14551</strain>
    </source>
</reference>
<dbReference type="OrthoDB" id="9783791at2"/>
<sequence length="104" mass="11141">MTFIDTLIDVDRVVIAGLSAYDTLCQRAWDNTATALQEAGRPDAEIADAAEFHKERVTEARGKLHRTLWLKAFGVMLKADEAPEAGGAVEDSRGNGDGVPVGEA</sequence>
<evidence type="ECO:0000313" key="2">
    <source>
        <dbReference type="EMBL" id="OWQ95113.1"/>
    </source>
</evidence>
<gene>
    <name evidence="2" type="ORF">CDQ91_14425</name>
</gene>
<dbReference type="EMBL" id="NISJ01000008">
    <property type="protein sequence ID" value="OWQ95113.1"/>
    <property type="molecule type" value="Genomic_DNA"/>
</dbReference>
<comment type="caution">
    <text evidence="2">The sequence shown here is derived from an EMBL/GenBank/DDBJ whole genome shotgun (WGS) entry which is preliminary data.</text>
</comment>
<feature type="compositionally biased region" description="Gly residues" evidence="1">
    <location>
        <begin position="95"/>
        <end position="104"/>
    </location>
</feature>
<evidence type="ECO:0000313" key="3">
    <source>
        <dbReference type="Proteomes" id="UP000197097"/>
    </source>
</evidence>
<accession>A0A2D0AND8</accession>
<dbReference type="AlphaFoldDB" id="A0A2D0AND8"/>
<keyword evidence="3" id="KW-1185">Reference proteome</keyword>
<name>A0A2D0AND8_9SPHN</name>
<organism evidence="2 3">
    <name type="scientific">Sphingopyxis witflariensis</name>
    <dbReference type="NCBI Taxonomy" id="173675"/>
    <lineage>
        <taxon>Bacteria</taxon>
        <taxon>Pseudomonadati</taxon>
        <taxon>Pseudomonadota</taxon>
        <taxon>Alphaproteobacteria</taxon>
        <taxon>Sphingomonadales</taxon>
        <taxon>Sphingomonadaceae</taxon>
        <taxon>Sphingopyxis</taxon>
    </lineage>
</organism>
<proteinExistence type="predicted"/>
<evidence type="ECO:0000256" key="1">
    <source>
        <dbReference type="SAM" id="MobiDB-lite"/>
    </source>
</evidence>